<dbReference type="Gene3D" id="1.10.287.130">
    <property type="match status" value="1"/>
</dbReference>
<comment type="catalytic activity">
    <reaction evidence="1">
        <text>ATP + protein L-histidine = ADP + protein N-phospho-L-histidine.</text>
        <dbReference type="EC" id="2.7.13.3"/>
    </reaction>
</comment>
<feature type="domain" description="HAMP" evidence="17">
    <location>
        <begin position="182"/>
        <end position="234"/>
    </location>
</feature>
<keyword evidence="12 15" id="KW-1133">Transmembrane helix</keyword>
<keyword evidence="7" id="KW-0808">Transferase</keyword>
<dbReference type="InterPro" id="IPR003594">
    <property type="entry name" value="HATPase_dom"/>
</dbReference>
<name>A0ABQ2XYL7_9BURK</name>
<evidence type="ECO:0000256" key="9">
    <source>
        <dbReference type="ARBA" id="ARBA00022741"/>
    </source>
</evidence>
<gene>
    <name evidence="18" type="ORF">GCM10010946_17610</name>
</gene>
<dbReference type="InterPro" id="IPR036890">
    <property type="entry name" value="HATPase_C_sf"/>
</dbReference>
<dbReference type="SUPFAM" id="SSF47384">
    <property type="entry name" value="Homodimeric domain of signal transducing histidine kinase"/>
    <property type="match status" value="1"/>
</dbReference>
<dbReference type="EMBL" id="BMYU01000003">
    <property type="protein sequence ID" value="GGX39581.1"/>
    <property type="molecule type" value="Genomic_DNA"/>
</dbReference>
<dbReference type="RefSeq" id="WP_308427126.1">
    <property type="nucleotide sequence ID" value="NZ_BMYU01000003.1"/>
</dbReference>
<evidence type="ECO:0000256" key="4">
    <source>
        <dbReference type="ARBA" id="ARBA00022475"/>
    </source>
</evidence>
<dbReference type="Proteomes" id="UP000653343">
    <property type="component" value="Unassembled WGS sequence"/>
</dbReference>
<evidence type="ECO:0000313" key="18">
    <source>
        <dbReference type="EMBL" id="GGX39581.1"/>
    </source>
</evidence>
<organism evidence="18 19">
    <name type="scientific">Undibacterium squillarum</name>
    <dbReference type="NCBI Taxonomy" id="1131567"/>
    <lineage>
        <taxon>Bacteria</taxon>
        <taxon>Pseudomonadati</taxon>
        <taxon>Pseudomonadota</taxon>
        <taxon>Betaproteobacteria</taxon>
        <taxon>Burkholderiales</taxon>
        <taxon>Oxalobacteraceae</taxon>
        <taxon>Undibacterium</taxon>
    </lineage>
</organism>
<evidence type="ECO:0000256" key="13">
    <source>
        <dbReference type="ARBA" id="ARBA00023012"/>
    </source>
</evidence>
<comment type="subcellular location">
    <subcellularLocation>
        <location evidence="2">Cell inner membrane</location>
        <topology evidence="2">Multi-pass membrane protein</topology>
    </subcellularLocation>
</comment>
<evidence type="ECO:0000259" key="16">
    <source>
        <dbReference type="PROSITE" id="PS50109"/>
    </source>
</evidence>
<evidence type="ECO:0000256" key="6">
    <source>
        <dbReference type="ARBA" id="ARBA00022553"/>
    </source>
</evidence>
<dbReference type="InterPro" id="IPR050980">
    <property type="entry name" value="2C_sensor_his_kinase"/>
</dbReference>
<evidence type="ECO:0000313" key="19">
    <source>
        <dbReference type="Proteomes" id="UP000653343"/>
    </source>
</evidence>
<keyword evidence="4" id="KW-1003">Cell membrane</keyword>
<dbReference type="SUPFAM" id="SSF55874">
    <property type="entry name" value="ATPase domain of HSP90 chaperone/DNA topoisomerase II/histidine kinase"/>
    <property type="match status" value="1"/>
</dbReference>
<feature type="transmembrane region" description="Helical" evidence="15">
    <location>
        <begin position="162"/>
        <end position="181"/>
    </location>
</feature>
<evidence type="ECO:0000259" key="17">
    <source>
        <dbReference type="PROSITE" id="PS50885"/>
    </source>
</evidence>
<keyword evidence="19" id="KW-1185">Reference proteome</keyword>
<keyword evidence="8 15" id="KW-0812">Transmembrane</keyword>
<evidence type="ECO:0000256" key="7">
    <source>
        <dbReference type="ARBA" id="ARBA00022679"/>
    </source>
</evidence>
<dbReference type="InterPro" id="IPR005467">
    <property type="entry name" value="His_kinase_dom"/>
</dbReference>
<dbReference type="InterPro" id="IPR004358">
    <property type="entry name" value="Sig_transdc_His_kin-like_C"/>
</dbReference>
<evidence type="ECO:0000256" key="5">
    <source>
        <dbReference type="ARBA" id="ARBA00022519"/>
    </source>
</evidence>
<dbReference type="SMART" id="SM00388">
    <property type="entry name" value="HisKA"/>
    <property type="match status" value="1"/>
</dbReference>
<dbReference type="PROSITE" id="PS50885">
    <property type="entry name" value="HAMP"/>
    <property type="match status" value="1"/>
</dbReference>
<keyword evidence="6" id="KW-0597">Phosphoprotein</keyword>
<keyword evidence="10" id="KW-0418">Kinase</keyword>
<dbReference type="Pfam" id="PF02518">
    <property type="entry name" value="HATPase_c"/>
    <property type="match status" value="1"/>
</dbReference>
<evidence type="ECO:0000256" key="3">
    <source>
        <dbReference type="ARBA" id="ARBA00012438"/>
    </source>
</evidence>
<dbReference type="InterPro" id="IPR003661">
    <property type="entry name" value="HisK_dim/P_dom"/>
</dbReference>
<dbReference type="PANTHER" id="PTHR44936:SF5">
    <property type="entry name" value="SENSOR HISTIDINE KINASE ENVZ"/>
    <property type="match status" value="1"/>
</dbReference>
<evidence type="ECO:0000256" key="12">
    <source>
        <dbReference type="ARBA" id="ARBA00022989"/>
    </source>
</evidence>
<evidence type="ECO:0000256" key="2">
    <source>
        <dbReference type="ARBA" id="ARBA00004429"/>
    </source>
</evidence>
<evidence type="ECO:0000256" key="14">
    <source>
        <dbReference type="ARBA" id="ARBA00023136"/>
    </source>
</evidence>
<evidence type="ECO:0000256" key="10">
    <source>
        <dbReference type="ARBA" id="ARBA00022777"/>
    </source>
</evidence>
<dbReference type="SMART" id="SM00387">
    <property type="entry name" value="HATPase_c"/>
    <property type="match status" value="1"/>
</dbReference>
<keyword evidence="14 15" id="KW-0472">Membrane</keyword>
<dbReference type="InterPro" id="IPR003660">
    <property type="entry name" value="HAMP_dom"/>
</dbReference>
<keyword evidence="11" id="KW-0067">ATP-binding</keyword>
<dbReference type="EC" id="2.7.13.3" evidence="3"/>
<dbReference type="InterPro" id="IPR036097">
    <property type="entry name" value="HisK_dim/P_sf"/>
</dbReference>
<dbReference type="SMART" id="SM00304">
    <property type="entry name" value="HAMP"/>
    <property type="match status" value="1"/>
</dbReference>
<dbReference type="Pfam" id="PF00672">
    <property type="entry name" value="HAMP"/>
    <property type="match status" value="1"/>
</dbReference>
<dbReference type="Gene3D" id="3.30.565.10">
    <property type="entry name" value="Histidine kinase-like ATPase, C-terminal domain"/>
    <property type="match status" value="1"/>
</dbReference>
<evidence type="ECO:0000256" key="11">
    <source>
        <dbReference type="ARBA" id="ARBA00022840"/>
    </source>
</evidence>
<comment type="caution">
    <text evidence="18">The sequence shown here is derived from an EMBL/GenBank/DDBJ whole genome shotgun (WGS) entry which is preliminary data.</text>
</comment>
<keyword evidence="5" id="KW-0997">Cell inner membrane</keyword>
<protein>
    <recommendedName>
        <fullName evidence="3">histidine kinase</fullName>
        <ecNumber evidence="3">2.7.13.3</ecNumber>
    </recommendedName>
</protein>
<evidence type="ECO:0000256" key="8">
    <source>
        <dbReference type="ARBA" id="ARBA00022692"/>
    </source>
</evidence>
<dbReference type="PANTHER" id="PTHR44936">
    <property type="entry name" value="SENSOR PROTEIN CREC"/>
    <property type="match status" value="1"/>
</dbReference>
<evidence type="ECO:0000256" key="1">
    <source>
        <dbReference type="ARBA" id="ARBA00000085"/>
    </source>
</evidence>
<proteinExistence type="predicted"/>
<feature type="domain" description="Histidine kinase" evidence="16">
    <location>
        <begin position="242"/>
        <end position="445"/>
    </location>
</feature>
<keyword evidence="9" id="KW-0547">Nucleotide-binding</keyword>
<reference evidence="19" key="1">
    <citation type="journal article" date="2019" name="Int. J. Syst. Evol. Microbiol.">
        <title>The Global Catalogue of Microorganisms (GCM) 10K type strain sequencing project: providing services to taxonomists for standard genome sequencing and annotation.</title>
        <authorList>
            <consortium name="The Broad Institute Genomics Platform"/>
            <consortium name="The Broad Institute Genome Sequencing Center for Infectious Disease"/>
            <person name="Wu L."/>
            <person name="Ma J."/>
        </authorList>
    </citation>
    <scope>NUCLEOTIDE SEQUENCE [LARGE SCALE GENOMIC DNA]</scope>
    <source>
        <strain evidence="19">KCTC 23917</strain>
    </source>
</reference>
<dbReference type="PRINTS" id="PR00344">
    <property type="entry name" value="BCTRLSENSOR"/>
</dbReference>
<accession>A0ABQ2XYL7</accession>
<dbReference type="PROSITE" id="PS50109">
    <property type="entry name" value="HIS_KIN"/>
    <property type="match status" value="1"/>
</dbReference>
<keyword evidence="13" id="KW-0902">Two-component regulatory system</keyword>
<sequence>MSIPVLSSMWGRVFSLLLLGVILSASLTGWLAFGEREKTLTQFRENHAIDRIEQLVRALDVLPADNRAQFLATAPKLGLEVTTLPLVASNGGAHSEYARAVSQRLGKRFRVVSLSDNDHLLCPPSAEGKNCEALGITLHDGTNLRMTVLPPRSPLPPFRQDFMQILLLLLVSIGVLAYLIAKMTMRPLQHLAQSAAELGLDINRPPVREQGSIEIRQATHALNAMQARIRQHISQRTNMLAAITHDLQTPVTRLRLRLEKVQDTELRDKLIGDLSAMQMMIREGLDLARSMDSSEPVVQVDLESLLHSLCEDAQDAGQTVRFEGQAGLQIMGRPQALRRCLTNLMDNAVKYGQSAFVRLKAGEQAEAHLVHIYVRDQGPGIPAEYLQQVLEPFFRLESSRSRDSGGTGLGLTIAQNITQQHGGQLRLKNLEGGGLEVRLTLPRHTA</sequence>
<evidence type="ECO:0000256" key="15">
    <source>
        <dbReference type="SAM" id="Phobius"/>
    </source>
</evidence>